<reference evidence="10" key="1">
    <citation type="submission" date="2017-11" db="EMBL/GenBank/DDBJ databases">
        <authorList>
            <person name="Kajale S.C."/>
            <person name="Sharma A."/>
        </authorList>
    </citation>
    <scope>NUCLEOTIDE SEQUENCE</scope>
    <source>
        <strain evidence="10">LS1_42</strain>
    </source>
</reference>
<evidence type="ECO:0000259" key="9">
    <source>
        <dbReference type="Pfam" id="PF02254"/>
    </source>
</evidence>
<dbReference type="Pfam" id="PF02254">
    <property type="entry name" value="TrkA_N"/>
    <property type="match status" value="1"/>
</dbReference>
<feature type="domain" description="Cation/H+ exchanger transmembrane" evidence="8">
    <location>
        <begin position="14"/>
        <end position="366"/>
    </location>
</feature>
<feature type="transmembrane region" description="Helical" evidence="7">
    <location>
        <begin position="181"/>
        <end position="199"/>
    </location>
</feature>
<feature type="transmembrane region" description="Helical" evidence="7">
    <location>
        <begin position="350"/>
        <end position="368"/>
    </location>
</feature>
<dbReference type="Pfam" id="PF00999">
    <property type="entry name" value="Na_H_Exchanger"/>
    <property type="match status" value="1"/>
</dbReference>
<dbReference type="PANTHER" id="PTHR42751">
    <property type="entry name" value="SODIUM/HYDROGEN EXCHANGER FAMILY/TRKA DOMAIN PROTEIN"/>
    <property type="match status" value="1"/>
</dbReference>
<comment type="similarity">
    <text evidence="2">Belongs to the monovalent cation:proton antiporter 2 (CPA2) transporter (TC 2.A.37) family.</text>
</comment>
<evidence type="ECO:0000256" key="4">
    <source>
        <dbReference type="ARBA" id="ARBA00022692"/>
    </source>
</evidence>
<dbReference type="InterPro" id="IPR036291">
    <property type="entry name" value="NAD(P)-bd_dom_sf"/>
</dbReference>
<feature type="transmembrane region" description="Helical" evidence="7">
    <location>
        <begin position="266"/>
        <end position="284"/>
    </location>
</feature>
<evidence type="ECO:0000313" key="10">
    <source>
        <dbReference type="EMBL" id="TYL35988.1"/>
    </source>
</evidence>
<keyword evidence="11" id="KW-1185">Reference proteome</keyword>
<dbReference type="GO" id="GO:0016020">
    <property type="term" value="C:membrane"/>
    <property type="evidence" value="ECO:0007669"/>
    <property type="project" value="UniProtKB-SubCell"/>
</dbReference>
<dbReference type="PANTHER" id="PTHR42751:SF6">
    <property type="entry name" value="CONSERVED INTEGRAL MEMBRANE TRANSPORT PROTEIN-RELATED"/>
    <property type="match status" value="1"/>
</dbReference>
<feature type="transmembrane region" description="Helical" evidence="7">
    <location>
        <begin position="6"/>
        <end position="24"/>
    </location>
</feature>
<feature type="transmembrane region" description="Helical" evidence="7">
    <location>
        <begin position="116"/>
        <end position="136"/>
    </location>
</feature>
<protein>
    <submittedName>
        <fullName evidence="10">Potassium transporter Kef</fullName>
    </submittedName>
</protein>
<organism evidence="10 11">
    <name type="scientific">Natronococcus pandeyae</name>
    <dbReference type="NCBI Taxonomy" id="2055836"/>
    <lineage>
        <taxon>Archaea</taxon>
        <taxon>Methanobacteriati</taxon>
        <taxon>Methanobacteriota</taxon>
        <taxon>Stenosarchaea group</taxon>
        <taxon>Halobacteria</taxon>
        <taxon>Halobacteriales</taxon>
        <taxon>Natrialbaceae</taxon>
        <taxon>Natronococcus</taxon>
    </lineage>
</organism>
<dbReference type="EMBL" id="PHNJ01000025">
    <property type="protein sequence ID" value="TYL35988.1"/>
    <property type="molecule type" value="Genomic_DNA"/>
</dbReference>
<dbReference type="Proteomes" id="UP000766904">
    <property type="component" value="Unassembled WGS sequence"/>
</dbReference>
<dbReference type="SUPFAM" id="SSF51735">
    <property type="entry name" value="NAD(P)-binding Rossmann-fold domains"/>
    <property type="match status" value="1"/>
</dbReference>
<name>A0A8J8Q067_9EURY</name>
<keyword evidence="4 7" id="KW-0812">Transmembrane</keyword>
<evidence type="ECO:0000259" key="8">
    <source>
        <dbReference type="Pfam" id="PF00999"/>
    </source>
</evidence>
<feature type="domain" description="RCK N-terminal" evidence="9">
    <location>
        <begin position="406"/>
        <end position="517"/>
    </location>
</feature>
<dbReference type="InterPro" id="IPR038770">
    <property type="entry name" value="Na+/solute_symporter_sf"/>
</dbReference>
<feature type="transmembrane region" description="Helical" evidence="7">
    <location>
        <begin position="31"/>
        <end position="47"/>
    </location>
</feature>
<dbReference type="InterPro" id="IPR003148">
    <property type="entry name" value="RCK_N"/>
</dbReference>
<evidence type="ECO:0000256" key="6">
    <source>
        <dbReference type="ARBA" id="ARBA00023136"/>
    </source>
</evidence>
<comment type="caution">
    <text evidence="10">The sequence shown here is derived from an EMBL/GenBank/DDBJ whole genome shotgun (WGS) entry which is preliminary data.</text>
</comment>
<feature type="transmembrane region" description="Helical" evidence="7">
    <location>
        <begin position="220"/>
        <end position="246"/>
    </location>
</feature>
<dbReference type="GO" id="GO:0006813">
    <property type="term" value="P:potassium ion transport"/>
    <property type="evidence" value="ECO:0007669"/>
    <property type="project" value="InterPro"/>
</dbReference>
<keyword evidence="3" id="KW-0813">Transport</keyword>
<evidence type="ECO:0000256" key="1">
    <source>
        <dbReference type="ARBA" id="ARBA00004141"/>
    </source>
</evidence>
<keyword evidence="6 7" id="KW-0472">Membrane</keyword>
<evidence type="ECO:0000256" key="3">
    <source>
        <dbReference type="ARBA" id="ARBA00022448"/>
    </source>
</evidence>
<sequence>MVEALIVDLGIIFVAAGVLLFVANQFRLPTVPFYLLAGLAVGWTIGLDELLVLAQWGIAFLVFVFGIRLDLGDVQSVLRDGEIAAITQLLVVAPIAFGAGYVLGEVFGFADPLRNAIYFSAAVTLSSTLVGAGMLETEIRDNLVHGRLASSIHFFDDLVAIALLLILSTEVMTADAVASKIGYGVVLIVAGLVIYRHGFPLLVRAADGSDELVLMGSVSILVAFLAAAEYFGISIVVGAFAAGIAIRNDGTQSLAVGNGIDSIRDFFVTIFFVTVGALVSIPTLETATIALVLVALVAAVNPIVLLLAFVYEGYDVRTAFFATTGLNQVSEFSLVIAIQALLMGTITEDMFNAIILGAAVTMLLTAVARRTEEDLYSAVISRFFTEQRTRKVDQYSRVADDLSDHVVIVGYGRQGRRLVETLEDLDRDYVVIENDPALYDRLEAECRNHVFGDAMSTYPWQKASLEDAALVVSTVDHRPVSDHLLELETDANVVLRSDDAEQAAKLVETGATYVTVPDILAGEQLVEIVDALLEDETDAETLASDHLDSLAELERYGFTTQREQY</sequence>
<dbReference type="RefSeq" id="WP_148860665.1">
    <property type="nucleotide sequence ID" value="NZ_PHNJ01000025.1"/>
</dbReference>
<dbReference type="OrthoDB" id="43518at2157"/>
<evidence type="ECO:0000256" key="7">
    <source>
        <dbReference type="SAM" id="Phobius"/>
    </source>
</evidence>
<dbReference type="InterPro" id="IPR006153">
    <property type="entry name" value="Cation/H_exchanger_TM"/>
</dbReference>
<dbReference type="GO" id="GO:0015297">
    <property type="term" value="F:antiporter activity"/>
    <property type="evidence" value="ECO:0007669"/>
    <property type="project" value="InterPro"/>
</dbReference>
<evidence type="ECO:0000256" key="2">
    <source>
        <dbReference type="ARBA" id="ARBA00005551"/>
    </source>
</evidence>
<evidence type="ECO:0000313" key="11">
    <source>
        <dbReference type="Proteomes" id="UP000766904"/>
    </source>
</evidence>
<comment type="subcellular location">
    <subcellularLocation>
        <location evidence="1">Membrane</location>
        <topology evidence="1">Multi-pass membrane protein</topology>
    </subcellularLocation>
</comment>
<dbReference type="Gene3D" id="1.20.1530.20">
    <property type="match status" value="1"/>
</dbReference>
<dbReference type="GO" id="GO:1902600">
    <property type="term" value="P:proton transmembrane transport"/>
    <property type="evidence" value="ECO:0007669"/>
    <property type="project" value="InterPro"/>
</dbReference>
<dbReference type="Gene3D" id="3.40.50.720">
    <property type="entry name" value="NAD(P)-binding Rossmann-like Domain"/>
    <property type="match status" value="1"/>
</dbReference>
<accession>A0A8J8Q067</accession>
<keyword evidence="5 7" id="KW-1133">Transmembrane helix</keyword>
<feature type="transmembrane region" description="Helical" evidence="7">
    <location>
        <begin position="53"/>
        <end position="71"/>
    </location>
</feature>
<feature type="transmembrane region" description="Helical" evidence="7">
    <location>
        <begin position="291"/>
        <end position="311"/>
    </location>
</feature>
<gene>
    <name evidence="10" type="ORF">CV102_24870</name>
</gene>
<feature type="transmembrane region" description="Helical" evidence="7">
    <location>
        <begin position="83"/>
        <end position="104"/>
    </location>
</feature>
<dbReference type="AlphaFoldDB" id="A0A8J8Q067"/>
<evidence type="ECO:0000256" key="5">
    <source>
        <dbReference type="ARBA" id="ARBA00022989"/>
    </source>
</evidence>
<proteinExistence type="inferred from homology"/>